<feature type="region of interest" description="Disordered" evidence="4">
    <location>
        <begin position="543"/>
        <end position="594"/>
    </location>
</feature>
<dbReference type="SMART" id="SM00220">
    <property type="entry name" value="S_TKc"/>
    <property type="match status" value="1"/>
</dbReference>
<feature type="compositionally biased region" description="Polar residues" evidence="4">
    <location>
        <begin position="685"/>
        <end position="702"/>
    </location>
</feature>
<feature type="compositionally biased region" description="Low complexity" evidence="4">
    <location>
        <begin position="232"/>
        <end position="242"/>
    </location>
</feature>
<feature type="domain" description="FHA" evidence="5">
    <location>
        <begin position="96"/>
        <end position="165"/>
    </location>
</feature>
<reference evidence="7" key="1">
    <citation type="journal article" date="2021" name="Sci. Rep.">
        <title>Diploid genomic architecture of Nitzschia inconspicua, an elite biomass production diatom.</title>
        <authorList>
            <person name="Oliver A."/>
            <person name="Podell S."/>
            <person name="Pinowska A."/>
            <person name="Traller J.C."/>
            <person name="Smith S.R."/>
            <person name="McClure R."/>
            <person name="Beliaev A."/>
            <person name="Bohutskyi P."/>
            <person name="Hill E.A."/>
            <person name="Rabines A."/>
            <person name="Zheng H."/>
            <person name="Allen L.Z."/>
            <person name="Kuo A."/>
            <person name="Grigoriev I.V."/>
            <person name="Allen A.E."/>
            <person name="Hazlebeck D."/>
            <person name="Allen E.E."/>
        </authorList>
    </citation>
    <scope>NUCLEOTIDE SEQUENCE</scope>
    <source>
        <strain evidence="7">Hildebrandi</strain>
    </source>
</reference>
<dbReference type="OrthoDB" id="40902at2759"/>
<name>A0A9K3KNQ8_9STRA</name>
<dbReference type="EMBL" id="JAGRRH010000021">
    <property type="protein sequence ID" value="KAG7346701.1"/>
    <property type="molecule type" value="Genomic_DNA"/>
</dbReference>
<feature type="compositionally biased region" description="Basic and acidic residues" evidence="4">
    <location>
        <begin position="582"/>
        <end position="594"/>
    </location>
</feature>
<evidence type="ECO:0000313" key="8">
    <source>
        <dbReference type="Proteomes" id="UP000693970"/>
    </source>
</evidence>
<dbReference type="PROSITE" id="PS00107">
    <property type="entry name" value="PROTEIN_KINASE_ATP"/>
    <property type="match status" value="1"/>
</dbReference>
<dbReference type="PANTHER" id="PTHR24347">
    <property type="entry name" value="SERINE/THREONINE-PROTEIN KINASE"/>
    <property type="match status" value="1"/>
</dbReference>
<sequence>MASNLSLAARHLEESKYENDNSTNEHDPFDESQQTQTQLTQPDHLTPDESSLLCSASSSQQAPLSPPPILPWGRLVPCVPSSKLTAMDFMPNQTEYWLGRSKKCDVTAQISTSTKKYSDKEVSLMEWGKSMISNRHCKIFQENPNGPIYIEDHSGNGTFVNQQTHLRRGQTRLLHSGDEICLVNADTLRKRITSSRALELVLQQFSFIFIQSKPRKPCVNPRAMNYAFRNASSNNNNNSSSNRPDLSPRTSRHLETFYELREVLGDGTSGQVRRAIHRQSGKEFAVKIISLRRNLDMTAMEREVQLLQTLDHPYITSLVDVFVQPRMFMYIVMELVKGGDLFDRIVEKERYTEVEARRTMRRLLSAVYYLHEHRNIVHRDLKPENVLCSSSTNVKLADFGLAKIVKADGLKTFCGTPAYFAPEVLQRRTTVAGQGRYGKPADIWSLGVILYILLTGRPPFDADIDESQNQYELDFNDDDSLWSTMPKAKELVQHMLRQDPKRRLTVRQCCDHPWINMEDGDTHCHPLDDPAVTTKKRLFEEVDHREHHHHQQELHPQNNAKLSTHDDDASSSSSSSSCDSSHASKDDASVRSKDDSILSKEEFSHAAVSFHERNDSFFHVDATELEHNVSDLDPQDNSGTKKLEMESHRSESSHMSRPLSPSPRDVKSMSVSSGDIAAEDEKTNDSSNLPKESVTDGSTTCEDNAATEIDDNTDEEKPVDANSPPRSPLAKLNLNGRSNRFREQVLQTSNAKDGYQTAVTPTSSNVRKKDQERELCGAGGGEDADESDPILSQFSSEPSSIESFGDDSSLSSKGPTRMEVAESTEIPLCIGSGNSKKRDIERDTSTPTDGKSKRARVSMSTSKKQMTLSSWLVKKNNEH</sequence>
<feature type="binding site" evidence="3">
    <location>
        <position position="287"/>
    </location>
    <ligand>
        <name>ATP</name>
        <dbReference type="ChEBI" id="CHEBI:30616"/>
    </ligand>
</feature>
<protein>
    <submittedName>
        <fullName evidence="7">WD40 repeat-containing protein</fullName>
    </submittedName>
</protein>
<keyword evidence="2 3" id="KW-0067">ATP-binding</keyword>
<keyword evidence="8" id="KW-1185">Reference proteome</keyword>
<dbReference type="Pfam" id="PF00498">
    <property type="entry name" value="FHA"/>
    <property type="match status" value="1"/>
</dbReference>
<dbReference type="PROSITE" id="PS50006">
    <property type="entry name" value="FHA_DOMAIN"/>
    <property type="match status" value="1"/>
</dbReference>
<feature type="compositionally biased region" description="Low complexity" evidence="4">
    <location>
        <begin position="570"/>
        <end position="581"/>
    </location>
</feature>
<feature type="compositionally biased region" description="Low complexity" evidence="4">
    <location>
        <begin position="789"/>
        <end position="803"/>
    </location>
</feature>
<feature type="compositionally biased region" description="Low complexity" evidence="4">
    <location>
        <begin position="50"/>
        <end position="63"/>
    </location>
</feature>
<dbReference type="InterPro" id="IPR000253">
    <property type="entry name" value="FHA_dom"/>
</dbReference>
<dbReference type="InterPro" id="IPR008271">
    <property type="entry name" value="Ser/Thr_kinase_AS"/>
</dbReference>
<keyword evidence="1 3" id="KW-0547">Nucleotide-binding</keyword>
<comment type="caution">
    <text evidence="7">The sequence shown here is derived from an EMBL/GenBank/DDBJ whole genome shotgun (WGS) entry which is preliminary data.</text>
</comment>
<dbReference type="SMART" id="SM00240">
    <property type="entry name" value="FHA"/>
    <property type="match status" value="1"/>
</dbReference>
<accession>A0A9K3KNQ8</accession>
<proteinExistence type="predicted"/>
<feature type="compositionally biased region" description="Basic and acidic residues" evidence="4">
    <location>
        <begin position="639"/>
        <end position="654"/>
    </location>
</feature>
<feature type="compositionally biased region" description="Polar residues" evidence="4">
    <location>
        <begin position="745"/>
        <end position="765"/>
    </location>
</feature>
<dbReference type="Pfam" id="PF00069">
    <property type="entry name" value="Pkinase"/>
    <property type="match status" value="1"/>
</dbReference>
<organism evidence="7 8">
    <name type="scientific">Nitzschia inconspicua</name>
    <dbReference type="NCBI Taxonomy" id="303405"/>
    <lineage>
        <taxon>Eukaryota</taxon>
        <taxon>Sar</taxon>
        <taxon>Stramenopiles</taxon>
        <taxon>Ochrophyta</taxon>
        <taxon>Bacillariophyta</taxon>
        <taxon>Bacillariophyceae</taxon>
        <taxon>Bacillariophycidae</taxon>
        <taxon>Bacillariales</taxon>
        <taxon>Bacillariaceae</taxon>
        <taxon>Nitzschia</taxon>
    </lineage>
</organism>
<dbReference type="FunFam" id="1.10.510.10:FF:000571">
    <property type="entry name" value="Maternal embryonic leucine zipper kinase"/>
    <property type="match status" value="1"/>
</dbReference>
<feature type="domain" description="Protein kinase" evidence="6">
    <location>
        <begin position="258"/>
        <end position="515"/>
    </location>
</feature>
<feature type="region of interest" description="Disordered" evidence="4">
    <location>
        <begin position="628"/>
        <end position="879"/>
    </location>
</feature>
<evidence type="ECO:0000256" key="2">
    <source>
        <dbReference type="ARBA" id="ARBA00022840"/>
    </source>
</evidence>
<feature type="region of interest" description="Disordered" evidence="4">
    <location>
        <begin position="229"/>
        <end position="249"/>
    </location>
</feature>
<feature type="compositionally biased region" description="Polar residues" evidence="4">
    <location>
        <begin position="31"/>
        <end position="43"/>
    </location>
</feature>
<evidence type="ECO:0000256" key="3">
    <source>
        <dbReference type="PROSITE-ProRule" id="PRU10141"/>
    </source>
</evidence>
<dbReference type="AlphaFoldDB" id="A0A9K3KNQ8"/>
<feature type="compositionally biased region" description="Polar residues" evidence="4">
    <location>
        <begin position="858"/>
        <end position="870"/>
    </location>
</feature>
<evidence type="ECO:0000259" key="6">
    <source>
        <dbReference type="PROSITE" id="PS50011"/>
    </source>
</evidence>
<dbReference type="PROSITE" id="PS50011">
    <property type="entry name" value="PROTEIN_KINASE_DOM"/>
    <property type="match status" value="1"/>
</dbReference>
<dbReference type="InterPro" id="IPR017441">
    <property type="entry name" value="Protein_kinase_ATP_BS"/>
</dbReference>
<feature type="compositionally biased region" description="Basic and acidic residues" evidence="4">
    <location>
        <begin position="10"/>
        <end position="29"/>
    </location>
</feature>
<evidence type="ECO:0000256" key="1">
    <source>
        <dbReference type="ARBA" id="ARBA00022741"/>
    </source>
</evidence>
<dbReference type="CDD" id="cd05117">
    <property type="entry name" value="STKc_CAMK"/>
    <property type="match status" value="1"/>
</dbReference>
<evidence type="ECO:0000259" key="5">
    <source>
        <dbReference type="PROSITE" id="PS50006"/>
    </source>
</evidence>
<dbReference type="GO" id="GO:0004672">
    <property type="term" value="F:protein kinase activity"/>
    <property type="evidence" value="ECO:0007669"/>
    <property type="project" value="InterPro"/>
</dbReference>
<reference evidence="7" key="2">
    <citation type="submission" date="2021-04" db="EMBL/GenBank/DDBJ databases">
        <authorList>
            <person name="Podell S."/>
        </authorList>
    </citation>
    <scope>NUCLEOTIDE SEQUENCE</scope>
    <source>
        <strain evidence="7">Hildebrandi</strain>
    </source>
</reference>
<dbReference type="InterPro" id="IPR000719">
    <property type="entry name" value="Prot_kinase_dom"/>
</dbReference>
<gene>
    <name evidence="7" type="ORF">IV203_005770</name>
</gene>
<dbReference type="PROSITE" id="PS00108">
    <property type="entry name" value="PROTEIN_KINASE_ST"/>
    <property type="match status" value="1"/>
</dbReference>
<feature type="region of interest" description="Disordered" evidence="4">
    <location>
        <begin position="1"/>
        <end position="70"/>
    </location>
</feature>
<evidence type="ECO:0000313" key="7">
    <source>
        <dbReference type="EMBL" id="KAG7346701.1"/>
    </source>
</evidence>
<evidence type="ECO:0000256" key="4">
    <source>
        <dbReference type="SAM" id="MobiDB-lite"/>
    </source>
</evidence>
<dbReference type="GO" id="GO:0005524">
    <property type="term" value="F:ATP binding"/>
    <property type="evidence" value="ECO:0007669"/>
    <property type="project" value="UniProtKB-UniRule"/>
</dbReference>
<dbReference type="Proteomes" id="UP000693970">
    <property type="component" value="Unassembled WGS sequence"/>
</dbReference>